<dbReference type="EMBL" id="LS483466">
    <property type="protein sequence ID" value="SQI22992.1"/>
    <property type="molecule type" value="Genomic_DNA"/>
</dbReference>
<sequence length="54" mass="6215">MNYDELQDYLLNNQRTWLITGVAGFIGSNLLEKLLKLNQNVIGLDNFSLVFNQI</sequence>
<proteinExistence type="predicted"/>
<dbReference type="AlphaFoldDB" id="A0A2X4TMI8"/>
<evidence type="ECO:0000313" key="2">
    <source>
        <dbReference type="EMBL" id="SQI22992.1"/>
    </source>
</evidence>
<dbReference type="SUPFAM" id="SSF51735">
    <property type="entry name" value="NAD(P)-binding Rossmann-fold domains"/>
    <property type="match status" value="1"/>
</dbReference>
<feature type="domain" description="NAD-dependent epimerase/dehydratase" evidence="1">
    <location>
        <begin position="17"/>
        <end position="48"/>
    </location>
</feature>
<protein>
    <submittedName>
        <fullName evidence="2">Vi polysaccharide biosynthesis protein, epimerase</fullName>
    </submittedName>
</protein>
<evidence type="ECO:0000313" key="3">
    <source>
        <dbReference type="Proteomes" id="UP000248731"/>
    </source>
</evidence>
<dbReference type="Gene3D" id="3.40.50.720">
    <property type="entry name" value="NAD(P)-binding Rossmann-like Domain"/>
    <property type="match status" value="1"/>
</dbReference>
<dbReference type="InterPro" id="IPR036291">
    <property type="entry name" value="NAD(P)-bd_dom_sf"/>
</dbReference>
<dbReference type="InterPro" id="IPR001509">
    <property type="entry name" value="Epimerase_deHydtase"/>
</dbReference>
<evidence type="ECO:0000259" key="1">
    <source>
        <dbReference type="Pfam" id="PF01370"/>
    </source>
</evidence>
<accession>A0A2X4TMI8</accession>
<reference evidence="2 3" key="1">
    <citation type="submission" date="2018-06" db="EMBL/GenBank/DDBJ databases">
        <authorList>
            <consortium name="Pathogen Informatics"/>
            <person name="Doyle S."/>
        </authorList>
    </citation>
    <scope>NUCLEOTIDE SEQUENCE [LARGE SCALE GENOMIC DNA]</scope>
    <source>
        <strain evidence="2 3">NCTC7307</strain>
    </source>
</reference>
<keyword evidence="3" id="KW-1185">Reference proteome</keyword>
<gene>
    <name evidence="2" type="primary">tviC_1</name>
    <name evidence="2" type="ORF">NCTC7307_02125</name>
</gene>
<name>A0A2X4TMI8_SALER</name>
<dbReference type="Proteomes" id="UP000248731">
    <property type="component" value="Chromosome 1"/>
</dbReference>
<dbReference type="Pfam" id="PF01370">
    <property type="entry name" value="Epimerase"/>
    <property type="match status" value="1"/>
</dbReference>
<organism evidence="2 3">
    <name type="scientific">Salmonella enterica subsp. arizonae</name>
    <dbReference type="NCBI Taxonomy" id="59203"/>
    <lineage>
        <taxon>Bacteria</taxon>
        <taxon>Pseudomonadati</taxon>
        <taxon>Pseudomonadota</taxon>
        <taxon>Gammaproteobacteria</taxon>
        <taxon>Enterobacterales</taxon>
        <taxon>Enterobacteriaceae</taxon>
        <taxon>Salmonella</taxon>
    </lineage>
</organism>